<evidence type="ECO:0000259" key="1">
    <source>
        <dbReference type="Pfam" id="PF14588"/>
    </source>
</evidence>
<dbReference type="InterPro" id="IPR035959">
    <property type="entry name" value="RutC-like_sf"/>
</dbReference>
<dbReference type="CDD" id="cd02199">
    <property type="entry name" value="YjgF_YER057c_UK114_like_1"/>
    <property type="match status" value="1"/>
</dbReference>
<comment type="caution">
    <text evidence="2">The sequence shown here is derived from an EMBL/GenBank/DDBJ whole genome shotgun (WGS) entry which is preliminary data.</text>
</comment>
<dbReference type="RefSeq" id="WP_183615454.1">
    <property type="nucleotide sequence ID" value="NZ_JACIDY010000001.1"/>
</dbReference>
<proteinExistence type="predicted"/>
<dbReference type="PANTHER" id="PTHR43760:SF1">
    <property type="entry name" value="ENDORIBONUCLEASE L-PSP_CHORISMATE MUTASE-LIKE DOMAIN-CONTAINING PROTEIN"/>
    <property type="match status" value="1"/>
</dbReference>
<dbReference type="AlphaFoldDB" id="A0A7W6FWR8"/>
<dbReference type="Proteomes" id="UP000561459">
    <property type="component" value="Unassembled WGS sequence"/>
</dbReference>
<dbReference type="InterPro" id="IPR013813">
    <property type="entry name" value="Endoribo_LPSP/chorism_mut-like"/>
</dbReference>
<dbReference type="Pfam" id="PF14588">
    <property type="entry name" value="YjgF_endoribonc"/>
    <property type="match status" value="1"/>
</dbReference>
<sequence>MSDNAIEARLAELGLSLPEPAAPVAAYVPVVIAGGLAHVSGQLPFISGKLVTGRLGEDVQVEDGVLAAQACAVMILAQLKKALGSLDRVEQIVKLGGFVSSTPGFTDQPKVINGASELMAAVFGEAGQHARSAVGVPVLPLGAAVEVDAIVAVRPL</sequence>
<evidence type="ECO:0000313" key="2">
    <source>
        <dbReference type="EMBL" id="MBB3938508.1"/>
    </source>
</evidence>
<reference evidence="2 3" key="1">
    <citation type="submission" date="2020-08" db="EMBL/GenBank/DDBJ databases">
        <title>Genomic Encyclopedia of Type Strains, Phase IV (KMG-IV): sequencing the most valuable type-strain genomes for metagenomic binning, comparative biology and taxonomic classification.</title>
        <authorList>
            <person name="Goeker M."/>
        </authorList>
    </citation>
    <scope>NUCLEOTIDE SEQUENCE [LARGE SCALE GENOMIC DNA]</scope>
    <source>
        <strain evidence="2 3">DSM 27568</strain>
    </source>
</reference>
<name>A0A7W6FWR8_9SPHN</name>
<dbReference type="Gene3D" id="3.30.1330.40">
    <property type="entry name" value="RutC-like"/>
    <property type="match status" value="1"/>
</dbReference>
<gene>
    <name evidence="2" type="ORF">GGR39_000137</name>
</gene>
<organism evidence="2 3">
    <name type="scientific">Novosphingobium fluoreni</name>
    <dbReference type="NCBI Taxonomy" id="1391222"/>
    <lineage>
        <taxon>Bacteria</taxon>
        <taxon>Pseudomonadati</taxon>
        <taxon>Pseudomonadota</taxon>
        <taxon>Alphaproteobacteria</taxon>
        <taxon>Sphingomonadales</taxon>
        <taxon>Sphingomonadaceae</taxon>
        <taxon>Novosphingobium</taxon>
    </lineage>
</organism>
<accession>A0A7W6FWR8</accession>
<protein>
    <submittedName>
        <fullName evidence="2">Enamine deaminase RidA (YjgF/YER057c/UK114 family)</fullName>
    </submittedName>
</protein>
<evidence type="ECO:0000313" key="3">
    <source>
        <dbReference type="Proteomes" id="UP000561459"/>
    </source>
</evidence>
<keyword evidence="3" id="KW-1185">Reference proteome</keyword>
<feature type="domain" description="Endoribonuclease L-PSP/chorismate mutase-like" evidence="1">
    <location>
        <begin position="7"/>
        <end position="144"/>
    </location>
</feature>
<dbReference type="SUPFAM" id="SSF55298">
    <property type="entry name" value="YjgF-like"/>
    <property type="match status" value="1"/>
</dbReference>
<dbReference type="PANTHER" id="PTHR43760">
    <property type="entry name" value="ENDORIBONUCLEASE-RELATED"/>
    <property type="match status" value="1"/>
</dbReference>
<dbReference type="EMBL" id="JACIDY010000001">
    <property type="protein sequence ID" value="MBB3938508.1"/>
    <property type="molecule type" value="Genomic_DNA"/>
</dbReference>